<dbReference type="InterPro" id="IPR017972">
    <property type="entry name" value="Cyt_P450_CS"/>
</dbReference>
<evidence type="ECO:0000256" key="6">
    <source>
        <dbReference type="ARBA" id="ARBA00023033"/>
    </source>
</evidence>
<dbReference type="InterPro" id="IPR036396">
    <property type="entry name" value="Cyt_P450_sf"/>
</dbReference>
<dbReference type="PROSITE" id="PS00086">
    <property type="entry name" value="CYTOCHROME_P450"/>
    <property type="match status" value="1"/>
</dbReference>
<evidence type="ECO:0000256" key="5">
    <source>
        <dbReference type="ARBA" id="ARBA00023004"/>
    </source>
</evidence>
<keyword evidence="2 7" id="KW-0349">Heme</keyword>
<evidence type="ECO:0000256" key="1">
    <source>
        <dbReference type="ARBA" id="ARBA00010617"/>
    </source>
</evidence>
<gene>
    <name evidence="8" type="ORF">SAMN05216260_12138</name>
</gene>
<dbReference type="PANTHER" id="PTHR46696">
    <property type="entry name" value="P450, PUTATIVE (EUROFUNG)-RELATED"/>
    <property type="match status" value="1"/>
</dbReference>
<dbReference type="Gene3D" id="1.10.630.10">
    <property type="entry name" value="Cytochrome P450"/>
    <property type="match status" value="1"/>
</dbReference>
<dbReference type="EMBL" id="FNAX01000021">
    <property type="protein sequence ID" value="SDG49854.1"/>
    <property type="molecule type" value="Genomic_DNA"/>
</dbReference>
<dbReference type="CDD" id="cd11030">
    <property type="entry name" value="CYP105-like"/>
    <property type="match status" value="1"/>
</dbReference>
<dbReference type="OrthoDB" id="3664945at2"/>
<protein>
    <submittedName>
        <fullName evidence="8">Cytochrome P450</fullName>
    </submittedName>
</protein>
<evidence type="ECO:0000256" key="7">
    <source>
        <dbReference type="RuleBase" id="RU000461"/>
    </source>
</evidence>
<dbReference type="FunFam" id="1.10.630.10:FF:000018">
    <property type="entry name" value="Cytochrome P450 monooxygenase"/>
    <property type="match status" value="1"/>
</dbReference>
<dbReference type="InterPro" id="IPR002397">
    <property type="entry name" value="Cyt_P450_B"/>
</dbReference>
<dbReference type="Pfam" id="PF00067">
    <property type="entry name" value="p450"/>
    <property type="match status" value="1"/>
</dbReference>
<evidence type="ECO:0000313" key="9">
    <source>
        <dbReference type="Proteomes" id="UP000198614"/>
    </source>
</evidence>
<dbReference type="GO" id="GO:0004497">
    <property type="term" value="F:monooxygenase activity"/>
    <property type="evidence" value="ECO:0007669"/>
    <property type="project" value="UniProtKB-KW"/>
</dbReference>
<dbReference type="GO" id="GO:0016705">
    <property type="term" value="F:oxidoreductase activity, acting on paired donors, with incorporation or reduction of molecular oxygen"/>
    <property type="evidence" value="ECO:0007669"/>
    <property type="project" value="InterPro"/>
</dbReference>
<reference evidence="8 9" key="1">
    <citation type="submission" date="2016-10" db="EMBL/GenBank/DDBJ databases">
        <authorList>
            <person name="de Groot N.N."/>
        </authorList>
    </citation>
    <scope>NUCLEOTIDE SEQUENCE [LARGE SCALE GENOMIC DNA]</scope>
    <source>
        <strain evidence="8 9">CGMCC 4.1859</strain>
    </source>
</reference>
<dbReference type="AlphaFoldDB" id="A0A1G7UQR5"/>
<dbReference type="PRINTS" id="PR00385">
    <property type="entry name" value="P450"/>
</dbReference>
<keyword evidence="5 7" id="KW-0408">Iron</keyword>
<evidence type="ECO:0000313" key="8">
    <source>
        <dbReference type="EMBL" id="SDG49854.1"/>
    </source>
</evidence>
<dbReference type="PRINTS" id="PR00359">
    <property type="entry name" value="BP450"/>
</dbReference>
<comment type="similarity">
    <text evidence="1 7">Belongs to the cytochrome P450 family.</text>
</comment>
<evidence type="ECO:0000256" key="4">
    <source>
        <dbReference type="ARBA" id="ARBA00023002"/>
    </source>
</evidence>
<keyword evidence="6 7" id="KW-0503">Monooxygenase</keyword>
<organism evidence="8 9">
    <name type="scientific">Streptomyces griseoaurantiacus</name>
    <dbReference type="NCBI Taxonomy" id="68213"/>
    <lineage>
        <taxon>Bacteria</taxon>
        <taxon>Bacillati</taxon>
        <taxon>Actinomycetota</taxon>
        <taxon>Actinomycetes</taxon>
        <taxon>Kitasatosporales</taxon>
        <taxon>Streptomycetaceae</taxon>
        <taxon>Streptomyces</taxon>
        <taxon>Streptomyces aurantiacus group</taxon>
    </lineage>
</organism>
<proteinExistence type="inferred from homology"/>
<dbReference type="PANTHER" id="PTHR46696:SF1">
    <property type="entry name" value="CYTOCHROME P450 YJIB-RELATED"/>
    <property type="match status" value="1"/>
</dbReference>
<accession>A0A1G7UQR5</accession>
<dbReference type="SUPFAM" id="SSF48264">
    <property type="entry name" value="Cytochrome P450"/>
    <property type="match status" value="1"/>
</dbReference>
<sequence length="399" mass="43534">MTTHDAVSLPTLRATPFDPPPALAELRARSPLSRLRYPDGHLGWLVTGHDLARKVLADPRFSARSEWKRNPVARRSLEPFYGAKALPGWLVDMDPPQHTRIRRRLARAFTAHRMRTLRPRIEQIVSRQLTAMAEAGDPLDLVAAFALPVPSLVICELLGVPYSRRADFQRDSATLFSLDATAEQAARAMDDLQTFLTELAAHKSRRPGEDLLGTLASDGELSVAEIAGAGALLLSAGHETTAGSLGLGVLALLSHPDQLARLVEDPGLADTAVEELLRYLTIFQFGVPRSALEDVPLAGETVRAGESVTVSLPAANRDPLRFPDPDRLDVGRNASGHLAFGHGMHQCIGQNLARTEMRIAFPALFGRFPRLRLAVPAQRLSFGGDTGFYCVHRLPVSWS</sequence>
<evidence type="ECO:0000256" key="3">
    <source>
        <dbReference type="ARBA" id="ARBA00022723"/>
    </source>
</evidence>
<keyword evidence="3 7" id="KW-0479">Metal-binding</keyword>
<evidence type="ECO:0000256" key="2">
    <source>
        <dbReference type="ARBA" id="ARBA00022617"/>
    </source>
</evidence>
<keyword evidence="4 7" id="KW-0560">Oxidoreductase</keyword>
<dbReference type="InterPro" id="IPR001128">
    <property type="entry name" value="Cyt_P450"/>
</dbReference>
<dbReference type="GO" id="GO:0005506">
    <property type="term" value="F:iron ion binding"/>
    <property type="evidence" value="ECO:0007669"/>
    <property type="project" value="InterPro"/>
</dbReference>
<dbReference type="GO" id="GO:0020037">
    <property type="term" value="F:heme binding"/>
    <property type="evidence" value="ECO:0007669"/>
    <property type="project" value="InterPro"/>
</dbReference>
<dbReference type="Proteomes" id="UP000198614">
    <property type="component" value="Unassembled WGS sequence"/>
</dbReference>
<name>A0A1G7UQR5_9ACTN</name>